<name>A0A8J5CHW8_ZINOF</name>
<dbReference type="GO" id="GO:0016020">
    <property type="term" value="C:membrane"/>
    <property type="evidence" value="ECO:0007669"/>
    <property type="project" value="InterPro"/>
</dbReference>
<sequence length="547" mass="60818">MVGMRAIFARSFRDHYWKTNITNQFIPTLEHSRLAMNPASTLSHNLPPIKHITSVWPLQHMERNTGRLSVLSSFSGTWCSRTDGRTFSTALPVSNQSIKNMVKIRYISSPTSLIKKFHHRTYSSHSGSKRDDFQIGVKNGANAESLDSGNTDPAATDWSVTLDRARQSVVDIAFDAEKKAKDLYNDAIPYLQELYNSQPYLQKVVIPVTGTVSATLIAWFVMPRILRKLHKYASQGPFGLLPGNSTIQQDSYEKSLWAALEDPARYLITFVAFSQLGVMIAPTVTEYLSQAWRGAVVLSFIWFLHRWKTNFFSKALMTQTVVGLDRDKLLTLEKLSSLGLIILGVMGLAEALGVPVQSIVTVGGIGGVATAFAARDILGNLLSGLSLQFSKPFGVGDNIKAGSVEGQVVEMGLTTTSLINPEKFPVIVPNSLFSSQVIVNKSRAQWFASLTKIPVRIEDIEKIPLISEEIKSMLKGYPKVFLGKDAPYCYLSRIEYSFVELTLGCNLRSMRKDELFATEQDILLQAVRIIRQHGAELGSNLNDRTNF</sequence>
<accession>A0A8J5CHW8</accession>
<dbReference type="SMR" id="A0A8J5CHW8"/>
<evidence type="ECO:0000313" key="2">
    <source>
        <dbReference type="EMBL" id="KAG6474857.1"/>
    </source>
</evidence>
<organism evidence="2 3">
    <name type="scientific">Zingiber officinale</name>
    <name type="common">Ginger</name>
    <name type="synonym">Amomum zingiber</name>
    <dbReference type="NCBI Taxonomy" id="94328"/>
    <lineage>
        <taxon>Eukaryota</taxon>
        <taxon>Viridiplantae</taxon>
        <taxon>Streptophyta</taxon>
        <taxon>Embryophyta</taxon>
        <taxon>Tracheophyta</taxon>
        <taxon>Spermatophyta</taxon>
        <taxon>Magnoliopsida</taxon>
        <taxon>Liliopsida</taxon>
        <taxon>Zingiberales</taxon>
        <taxon>Zingiberaceae</taxon>
        <taxon>Zingiber</taxon>
    </lineage>
</organism>
<proteinExistence type="predicted"/>
<dbReference type="AlphaFoldDB" id="A0A8J5CHW8"/>
<protein>
    <recommendedName>
        <fullName evidence="1">Mechanosensitive ion channel MscS domain-containing protein</fullName>
    </recommendedName>
</protein>
<dbReference type="OrthoDB" id="567160at2759"/>
<dbReference type="Proteomes" id="UP000734854">
    <property type="component" value="Unassembled WGS sequence"/>
</dbReference>
<feature type="domain" description="Mechanosensitive ion channel MscS" evidence="1">
    <location>
        <begin position="376"/>
        <end position="443"/>
    </location>
</feature>
<gene>
    <name evidence="2" type="ORF">ZIOFF_064072</name>
</gene>
<dbReference type="Pfam" id="PF00924">
    <property type="entry name" value="MS_channel_2nd"/>
    <property type="match status" value="1"/>
</dbReference>
<dbReference type="PANTHER" id="PTHR30566:SF5">
    <property type="entry name" value="MECHANOSENSITIVE ION CHANNEL PROTEIN 1, MITOCHONDRIAL-RELATED"/>
    <property type="match status" value="1"/>
</dbReference>
<dbReference type="EMBL" id="JACMSC010000018">
    <property type="protein sequence ID" value="KAG6474857.1"/>
    <property type="molecule type" value="Genomic_DNA"/>
</dbReference>
<dbReference type="GO" id="GO:0055085">
    <property type="term" value="P:transmembrane transport"/>
    <property type="evidence" value="ECO:0007669"/>
    <property type="project" value="InterPro"/>
</dbReference>
<evidence type="ECO:0000259" key="1">
    <source>
        <dbReference type="Pfam" id="PF00924"/>
    </source>
</evidence>
<dbReference type="PANTHER" id="PTHR30566">
    <property type="entry name" value="YNAI-RELATED MECHANOSENSITIVE ION CHANNEL"/>
    <property type="match status" value="1"/>
</dbReference>
<comment type="caution">
    <text evidence="2">The sequence shown here is derived from an EMBL/GenBank/DDBJ whole genome shotgun (WGS) entry which is preliminary data.</text>
</comment>
<evidence type="ECO:0000313" key="3">
    <source>
        <dbReference type="Proteomes" id="UP000734854"/>
    </source>
</evidence>
<reference evidence="2 3" key="1">
    <citation type="submission" date="2020-08" db="EMBL/GenBank/DDBJ databases">
        <title>Plant Genome Project.</title>
        <authorList>
            <person name="Zhang R.-G."/>
        </authorList>
    </citation>
    <scope>NUCLEOTIDE SEQUENCE [LARGE SCALE GENOMIC DNA]</scope>
    <source>
        <tissue evidence="2">Rhizome</tissue>
    </source>
</reference>
<keyword evidence="3" id="KW-1185">Reference proteome</keyword>
<dbReference type="InterPro" id="IPR006685">
    <property type="entry name" value="MscS_channel_2nd"/>
</dbReference>